<keyword evidence="6 20" id="KW-0812">Transmembrane</keyword>
<dbReference type="GO" id="GO:0008654">
    <property type="term" value="P:phospholipid biosynthetic process"/>
    <property type="evidence" value="ECO:0007669"/>
    <property type="project" value="UniProtKB-KW"/>
</dbReference>
<feature type="compositionally biased region" description="Polar residues" evidence="19">
    <location>
        <begin position="9"/>
        <end position="20"/>
    </location>
</feature>
<keyword evidence="10 20" id="KW-1133">Transmembrane helix</keyword>
<accession>A0A9X4MSR5</accession>
<evidence type="ECO:0000256" key="9">
    <source>
        <dbReference type="ARBA" id="ARBA00022840"/>
    </source>
</evidence>
<evidence type="ECO:0000256" key="3">
    <source>
        <dbReference type="ARBA" id="ARBA00022475"/>
    </source>
</evidence>
<keyword evidence="4" id="KW-0444">Lipid biosynthesis</keyword>
<feature type="region of interest" description="Disordered" evidence="19">
    <location>
        <begin position="1"/>
        <end position="23"/>
    </location>
</feature>
<evidence type="ECO:0000256" key="4">
    <source>
        <dbReference type="ARBA" id="ARBA00022516"/>
    </source>
</evidence>
<dbReference type="InterPro" id="IPR000829">
    <property type="entry name" value="DAGK"/>
</dbReference>
<keyword evidence="3" id="KW-1003">Cell membrane</keyword>
<evidence type="ECO:0000256" key="5">
    <source>
        <dbReference type="ARBA" id="ARBA00022679"/>
    </source>
</evidence>
<feature type="active site" description="Proton acceptor" evidence="15">
    <location>
        <position position="111"/>
    </location>
</feature>
<evidence type="ECO:0000256" key="8">
    <source>
        <dbReference type="ARBA" id="ARBA00022777"/>
    </source>
</evidence>
<feature type="binding site" evidence="17">
    <location>
        <begin position="137"/>
        <end position="138"/>
    </location>
    <ligand>
        <name>ATP</name>
        <dbReference type="ChEBI" id="CHEBI:30616"/>
    </ligand>
</feature>
<evidence type="ECO:0000256" key="7">
    <source>
        <dbReference type="ARBA" id="ARBA00022741"/>
    </source>
</evidence>
<evidence type="ECO:0000256" key="20">
    <source>
        <dbReference type="SAM" id="Phobius"/>
    </source>
</evidence>
<evidence type="ECO:0000256" key="6">
    <source>
        <dbReference type="ARBA" id="ARBA00022692"/>
    </source>
</evidence>
<keyword evidence="14" id="KW-1208">Phospholipid metabolism</keyword>
<dbReference type="GO" id="GO:0016301">
    <property type="term" value="F:kinase activity"/>
    <property type="evidence" value="ECO:0007669"/>
    <property type="project" value="UniProtKB-KW"/>
</dbReference>
<feature type="binding site" evidence="18">
    <location>
        <position position="70"/>
    </location>
    <ligand>
        <name>a divalent metal cation</name>
        <dbReference type="ChEBI" id="CHEBI:60240"/>
    </ligand>
</feature>
<evidence type="ECO:0000256" key="17">
    <source>
        <dbReference type="PIRSR" id="PIRSR600829-3"/>
    </source>
</evidence>
<keyword evidence="7 17" id="KW-0547">Nucleotide-binding</keyword>
<evidence type="ECO:0000256" key="16">
    <source>
        <dbReference type="PIRSR" id="PIRSR600829-2"/>
    </source>
</evidence>
<evidence type="ECO:0000256" key="18">
    <source>
        <dbReference type="PIRSR" id="PIRSR600829-4"/>
    </source>
</evidence>
<comment type="caution">
    <text evidence="21">The sequence shown here is derived from an EMBL/GenBank/DDBJ whole genome shotgun (WGS) entry which is preliminary data.</text>
</comment>
<dbReference type="PANTHER" id="PTHR34299:SF1">
    <property type="entry name" value="DIACYLGLYCEROL KINASE"/>
    <property type="match status" value="1"/>
</dbReference>
<dbReference type="PANTHER" id="PTHR34299">
    <property type="entry name" value="DIACYLGLYCEROL KINASE"/>
    <property type="match status" value="1"/>
</dbReference>
<keyword evidence="18" id="KW-0479">Metal-binding</keyword>
<keyword evidence="5" id="KW-0808">Transferase</keyword>
<evidence type="ECO:0000313" key="21">
    <source>
        <dbReference type="EMBL" id="MDG4526772.1"/>
    </source>
</evidence>
<dbReference type="CDD" id="cd14265">
    <property type="entry name" value="UDPK_IM_like"/>
    <property type="match status" value="1"/>
</dbReference>
<evidence type="ECO:0000256" key="19">
    <source>
        <dbReference type="SAM" id="MobiDB-lite"/>
    </source>
</evidence>
<sequence>MDLHETNSEKQVSTGTISQKTTEKQLFRFDEELDEEKGRSGEAQKKWKNRDLVASLEFAVTGLLTAFKEERNMKKHLASAILVVLAGLIFQVSVAEWLFLLLSISLVIAFEIVNSAIENVVDLASDYHFSMLAKNAKDMAAGAVLFVSGFALLTGLIIFVPKIWDFIF</sequence>
<name>A0A9X4MSR5_STRSU</name>
<evidence type="ECO:0000256" key="1">
    <source>
        <dbReference type="ARBA" id="ARBA00004651"/>
    </source>
</evidence>
<evidence type="ECO:0000313" key="22">
    <source>
        <dbReference type="Proteomes" id="UP001152875"/>
    </source>
</evidence>
<evidence type="ECO:0000256" key="14">
    <source>
        <dbReference type="ARBA" id="ARBA00023264"/>
    </source>
</evidence>
<keyword evidence="11" id="KW-0443">Lipid metabolism</keyword>
<feature type="binding site" evidence="18">
    <location>
        <position position="118"/>
    </location>
    <ligand>
        <name>a divalent metal cation</name>
        <dbReference type="ChEBI" id="CHEBI:60240"/>
    </ligand>
</feature>
<dbReference type="GO" id="GO:0046872">
    <property type="term" value="F:metal ion binding"/>
    <property type="evidence" value="ECO:0007669"/>
    <property type="project" value="UniProtKB-KW"/>
</dbReference>
<keyword evidence="9 17" id="KW-0067">ATP-binding</keyword>
<keyword evidence="18" id="KW-0460">Magnesium</keyword>
<organism evidence="21 22">
    <name type="scientific">Streptococcus suis</name>
    <dbReference type="NCBI Taxonomy" id="1307"/>
    <lineage>
        <taxon>Bacteria</taxon>
        <taxon>Bacillati</taxon>
        <taxon>Bacillota</taxon>
        <taxon>Bacilli</taxon>
        <taxon>Lactobacillales</taxon>
        <taxon>Streptococcaceae</taxon>
        <taxon>Streptococcus</taxon>
    </lineage>
</organism>
<evidence type="ECO:0000256" key="15">
    <source>
        <dbReference type="PIRSR" id="PIRSR600829-1"/>
    </source>
</evidence>
<gene>
    <name evidence="21" type="ORF">NOL13_05025</name>
</gene>
<feature type="transmembrane region" description="Helical" evidence="20">
    <location>
        <begin position="77"/>
        <end position="94"/>
    </location>
</feature>
<keyword evidence="12 20" id="KW-0472">Membrane</keyword>
<feature type="binding site" evidence="16">
    <location>
        <position position="111"/>
    </location>
    <ligand>
        <name>substrate</name>
    </ligand>
</feature>
<evidence type="ECO:0000256" key="11">
    <source>
        <dbReference type="ARBA" id="ARBA00023098"/>
    </source>
</evidence>
<dbReference type="Pfam" id="PF01219">
    <property type="entry name" value="DAGK_prokar"/>
    <property type="match status" value="1"/>
</dbReference>
<dbReference type="EMBL" id="JANFMP010000008">
    <property type="protein sequence ID" value="MDG4526772.1"/>
    <property type="molecule type" value="Genomic_DNA"/>
</dbReference>
<dbReference type="InterPro" id="IPR033717">
    <property type="entry name" value="UDPK"/>
</dbReference>
<evidence type="ECO:0000256" key="13">
    <source>
        <dbReference type="ARBA" id="ARBA00023209"/>
    </source>
</evidence>
<comment type="cofactor">
    <cofactor evidence="18">
        <name>Mg(2+)</name>
        <dbReference type="ChEBI" id="CHEBI:18420"/>
    </cofactor>
    <text evidence="18">Mn(2+), Zn(2+), Cd(2+) and Co(2+) support activity to lesser extents.</text>
</comment>
<keyword evidence="13" id="KW-0594">Phospholipid biosynthesis</keyword>
<proteinExistence type="inferred from homology"/>
<evidence type="ECO:0000256" key="2">
    <source>
        <dbReference type="ARBA" id="ARBA00005967"/>
    </source>
</evidence>
<comment type="similarity">
    <text evidence="2">Belongs to the bacterial diacylglycerol kinase family.</text>
</comment>
<dbReference type="GO" id="GO:0005886">
    <property type="term" value="C:plasma membrane"/>
    <property type="evidence" value="ECO:0007669"/>
    <property type="project" value="UniProtKB-SubCell"/>
</dbReference>
<dbReference type="InterPro" id="IPR036945">
    <property type="entry name" value="DAGK_sf"/>
</dbReference>
<dbReference type="PROSITE" id="PS01069">
    <property type="entry name" value="DAGK_PROKAR"/>
    <property type="match status" value="1"/>
</dbReference>
<feature type="transmembrane region" description="Helical" evidence="20">
    <location>
        <begin position="142"/>
        <end position="164"/>
    </location>
</feature>
<feature type="binding site" evidence="17">
    <location>
        <position position="118"/>
    </location>
    <ligand>
        <name>ATP</name>
        <dbReference type="ChEBI" id="CHEBI:30616"/>
    </ligand>
</feature>
<evidence type="ECO:0000256" key="12">
    <source>
        <dbReference type="ARBA" id="ARBA00023136"/>
    </source>
</evidence>
<protein>
    <submittedName>
        <fullName evidence="21">Diacylglycerol kinase family protein</fullName>
    </submittedName>
</protein>
<feature type="binding site" evidence="17">
    <location>
        <position position="70"/>
    </location>
    <ligand>
        <name>ATP</name>
        <dbReference type="ChEBI" id="CHEBI:30616"/>
    </ligand>
</feature>
<dbReference type="Gene3D" id="1.10.287.3610">
    <property type="match status" value="1"/>
</dbReference>
<reference evidence="21" key="1">
    <citation type="submission" date="2022-07" db="EMBL/GenBank/DDBJ databases">
        <title>Whole Genome Sequencing of Streptococcus suis.</title>
        <authorList>
            <person name="Dai X."/>
            <person name="Huang J."/>
            <person name="Wang L."/>
        </authorList>
    </citation>
    <scope>NUCLEOTIDE SEQUENCE</scope>
    <source>
        <strain evidence="21">XNB2</strain>
    </source>
</reference>
<dbReference type="Proteomes" id="UP001152875">
    <property type="component" value="Unassembled WGS sequence"/>
</dbReference>
<keyword evidence="8 21" id="KW-0418">Kinase</keyword>
<dbReference type="AlphaFoldDB" id="A0A9X4MSR5"/>
<comment type="subcellular location">
    <subcellularLocation>
        <location evidence="1">Cell membrane</location>
        <topology evidence="1">Multi-pass membrane protein</topology>
    </subcellularLocation>
</comment>
<dbReference type="GO" id="GO:0005524">
    <property type="term" value="F:ATP binding"/>
    <property type="evidence" value="ECO:0007669"/>
    <property type="project" value="UniProtKB-KW"/>
</dbReference>
<evidence type="ECO:0000256" key="10">
    <source>
        <dbReference type="ARBA" id="ARBA00022989"/>
    </source>
</evidence>